<dbReference type="PANTHER" id="PTHR43464">
    <property type="entry name" value="METHYLTRANSFERASE"/>
    <property type="match status" value="1"/>
</dbReference>
<feature type="region of interest" description="Disordered" evidence="4">
    <location>
        <begin position="70"/>
        <end position="91"/>
    </location>
</feature>
<proteinExistence type="predicted"/>
<keyword evidence="3" id="KW-0949">S-adenosyl-L-methionine</keyword>
<evidence type="ECO:0000259" key="5">
    <source>
        <dbReference type="Pfam" id="PF13847"/>
    </source>
</evidence>
<keyword evidence="1 6" id="KW-0489">Methyltransferase</keyword>
<dbReference type="Pfam" id="PF13847">
    <property type="entry name" value="Methyltransf_31"/>
    <property type="match status" value="1"/>
</dbReference>
<evidence type="ECO:0000256" key="2">
    <source>
        <dbReference type="ARBA" id="ARBA00022679"/>
    </source>
</evidence>
<sequence>MERRSFGWESARIVSRPRGATTHTPCTAQALRRVVPESRDIAGTWACPGLDVARPSGRGRGWLSVIASGPAGGREGRQGLRPCASSPTPESHMRVEETNAAAEYVQGNEDRELRRLMLQAQIYAPLTEAVLRGAGLKPGMRVLDVGCGVGDVSFLAAELVGPTGEVVGVDREARVLSCARRRAETQGLAHVHFQHTSLEALAVGAPFDAIVSRLVLMFQPDPISFVRRMVEHLRPGGVMALHELELAAMGLTHPKLPLFTRIWNWMLPTCERVGIKVHMGLELMSTLRRAGLVVDDGVVGGRVGVTPDSESTQALVETVRTLLPHMERLGVALAMEVDIDTLAARLTAELRSNGGVLVPSLMVGVWGHRPGPV</sequence>
<protein>
    <submittedName>
        <fullName evidence="6">Class I SAM-dependent methyltransferase</fullName>
    </submittedName>
</protein>
<dbReference type="Gene3D" id="3.40.50.150">
    <property type="entry name" value="Vaccinia Virus protein VP39"/>
    <property type="match status" value="1"/>
</dbReference>
<keyword evidence="2 6" id="KW-0808">Transferase</keyword>
<dbReference type="GO" id="GO:0032259">
    <property type="term" value="P:methylation"/>
    <property type="evidence" value="ECO:0007669"/>
    <property type="project" value="UniProtKB-KW"/>
</dbReference>
<dbReference type="SUPFAM" id="SSF53335">
    <property type="entry name" value="S-adenosyl-L-methionine-dependent methyltransferases"/>
    <property type="match status" value="1"/>
</dbReference>
<gene>
    <name evidence="6" type="ORF">D7X32_31720</name>
</gene>
<dbReference type="CDD" id="cd02440">
    <property type="entry name" value="AdoMet_MTases"/>
    <property type="match status" value="1"/>
</dbReference>
<evidence type="ECO:0000313" key="6">
    <source>
        <dbReference type="EMBL" id="RKG97731.1"/>
    </source>
</evidence>
<dbReference type="PANTHER" id="PTHR43464:SF19">
    <property type="entry name" value="UBIQUINONE BIOSYNTHESIS O-METHYLTRANSFERASE, MITOCHONDRIAL"/>
    <property type="match status" value="1"/>
</dbReference>
<name>A0A3A8K5L3_9BACT</name>
<dbReference type="AlphaFoldDB" id="A0A3A8K5L3"/>
<accession>A0A3A8K5L3</accession>
<keyword evidence="7" id="KW-1185">Reference proteome</keyword>
<evidence type="ECO:0000313" key="7">
    <source>
        <dbReference type="Proteomes" id="UP000268313"/>
    </source>
</evidence>
<feature type="domain" description="Methyltransferase" evidence="5">
    <location>
        <begin position="137"/>
        <end position="245"/>
    </location>
</feature>
<dbReference type="InterPro" id="IPR029063">
    <property type="entry name" value="SAM-dependent_MTases_sf"/>
</dbReference>
<organism evidence="6 7">
    <name type="scientific">Corallococcus carmarthensis</name>
    <dbReference type="NCBI Taxonomy" id="2316728"/>
    <lineage>
        <taxon>Bacteria</taxon>
        <taxon>Pseudomonadati</taxon>
        <taxon>Myxococcota</taxon>
        <taxon>Myxococcia</taxon>
        <taxon>Myxococcales</taxon>
        <taxon>Cystobacterineae</taxon>
        <taxon>Myxococcaceae</taxon>
        <taxon>Corallococcus</taxon>
    </lineage>
</organism>
<evidence type="ECO:0000256" key="1">
    <source>
        <dbReference type="ARBA" id="ARBA00022603"/>
    </source>
</evidence>
<dbReference type="GO" id="GO:0008168">
    <property type="term" value="F:methyltransferase activity"/>
    <property type="evidence" value="ECO:0007669"/>
    <property type="project" value="UniProtKB-KW"/>
</dbReference>
<dbReference type="Proteomes" id="UP000268313">
    <property type="component" value="Unassembled WGS sequence"/>
</dbReference>
<reference evidence="7" key="1">
    <citation type="submission" date="2018-09" db="EMBL/GenBank/DDBJ databases">
        <authorList>
            <person name="Livingstone P.G."/>
            <person name="Whitworth D.E."/>
        </authorList>
    </citation>
    <scope>NUCLEOTIDE SEQUENCE [LARGE SCALE GENOMIC DNA]</scope>
    <source>
        <strain evidence="7">CA043D</strain>
    </source>
</reference>
<dbReference type="InterPro" id="IPR025714">
    <property type="entry name" value="Methyltranfer_dom"/>
</dbReference>
<evidence type="ECO:0000256" key="4">
    <source>
        <dbReference type="SAM" id="MobiDB-lite"/>
    </source>
</evidence>
<comment type="caution">
    <text evidence="6">The sequence shown here is derived from an EMBL/GenBank/DDBJ whole genome shotgun (WGS) entry which is preliminary data.</text>
</comment>
<dbReference type="EMBL" id="RAWE01000165">
    <property type="protein sequence ID" value="RKG97731.1"/>
    <property type="molecule type" value="Genomic_DNA"/>
</dbReference>
<evidence type="ECO:0000256" key="3">
    <source>
        <dbReference type="ARBA" id="ARBA00022691"/>
    </source>
</evidence>